<gene>
    <name evidence="1" type="ORF">ACFSUO_03000</name>
</gene>
<dbReference type="Proteomes" id="UP001597502">
    <property type="component" value="Unassembled WGS sequence"/>
</dbReference>
<protein>
    <submittedName>
        <fullName evidence="1">DUF3219 family protein</fullName>
    </submittedName>
</protein>
<comment type="caution">
    <text evidence="1">The sequence shown here is derived from an EMBL/GenBank/DDBJ whole genome shotgun (WGS) entry which is preliminary data.</text>
</comment>
<keyword evidence="2" id="KW-1185">Reference proteome</keyword>
<organism evidence="1 2">
    <name type="scientific">Lentibacillus juripiscarius</name>
    <dbReference type="NCBI Taxonomy" id="257446"/>
    <lineage>
        <taxon>Bacteria</taxon>
        <taxon>Bacillati</taxon>
        <taxon>Bacillota</taxon>
        <taxon>Bacilli</taxon>
        <taxon>Bacillales</taxon>
        <taxon>Bacillaceae</taxon>
        <taxon>Lentibacillus</taxon>
    </lineage>
</organism>
<sequence length="97" mass="11040">MCQKVLINDMEINASNVQVGTVTKNGKKRRQIQFDFKVRSEDYHDVTTLLYKNNFQVTVPDENITFPAVITNYATSITNLYETGQTGDFSLELTGKE</sequence>
<reference evidence="2" key="1">
    <citation type="journal article" date="2019" name="Int. J. Syst. Evol. Microbiol.">
        <title>The Global Catalogue of Microorganisms (GCM) 10K type strain sequencing project: providing services to taxonomists for standard genome sequencing and annotation.</title>
        <authorList>
            <consortium name="The Broad Institute Genomics Platform"/>
            <consortium name="The Broad Institute Genome Sequencing Center for Infectious Disease"/>
            <person name="Wu L."/>
            <person name="Ma J."/>
        </authorList>
    </citation>
    <scope>NUCLEOTIDE SEQUENCE [LARGE SCALE GENOMIC DNA]</scope>
    <source>
        <strain evidence="2">TISTR 1535</strain>
    </source>
</reference>
<proteinExistence type="predicted"/>
<evidence type="ECO:0000313" key="1">
    <source>
        <dbReference type="EMBL" id="MFD2759951.1"/>
    </source>
</evidence>
<dbReference type="SUPFAM" id="SSF159173">
    <property type="entry name" value="YkvR-like"/>
    <property type="match status" value="1"/>
</dbReference>
<accession>A0ABW5V3C0</accession>
<dbReference type="InterPro" id="IPR023105">
    <property type="entry name" value="YkvR-like_sf"/>
</dbReference>
<name>A0ABW5V3C0_9BACI</name>
<dbReference type="Pfam" id="PF11514">
    <property type="entry name" value="DUF3219"/>
    <property type="match status" value="1"/>
</dbReference>
<dbReference type="InterPro" id="IPR021596">
    <property type="entry name" value="DUF3219"/>
</dbReference>
<dbReference type="Gene3D" id="2.40.30.80">
    <property type="entry name" value="YkvR-like"/>
    <property type="match status" value="1"/>
</dbReference>
<evidence type="ECO:0000313" key="2">
    <source>
        <dbReference type="Proteomes" id="UP001597502"/>
    </source>
</evidence>
<dbReference type="EMBL" id="JBHUNA010000005">
    <property type="protein sequence ID" value="MFD2759951.1"/>
    <property type="molecule type" value="Genomic_DNA"/>
</dbReference>
<dbReference type="RefSeq" id="WP_382390953.1">
    <property type="nucleotide sequence ID" value="NZ_JBHUNA010000005.1"/>
</dbReference>